<keyword evidence="2" id="KW-1003">Cell membrane</keyword>
<comment type="caution">
    <text evidence="7">The sequence shown here is derived from an EMBL/GenBank/DDBJ whole genome shotgun (WGS) entry which is preliminary data.</text>
</comment>
<gene>
    <name evidence="7" type="ORF">M972_112451</name>
</gene>
<feature type="transmembrane region" description="Helical" evidence="6">
    <location>
        <begin position="125"/>
        <end position="148"/>
    </location>
</feature>
<dbReference type="RefSeq" id="WP_003521788.1">
    <property type="nucleotide sequence ID" value="NZ_CP013828.1"/>
</dbReference>
<keyword evidence="4 6" id="KW-1133">Transmembrane helix</keyword>
<feature type="transmembrane region" description="Helical" evidence="6">
    <location>
        <begin position="99"/>
        <end position="119"/>
    </location>
</feature>
<feature type="transmembrane region" description="Helical" evidence="6">
    <location>
        <begin position="343"/>
        <end position="362"/>
    </location>
</feature>
<feature type="transmembrane region" description="Helical" evidence="6">
    <location>
        <begin position="70"/>
        <end position="92"/>
    </location>
</feature>
<evidence type="ECO:0000256" key="2">
    <source>
        <dbReference type="ARBA" id="ARBA00022475"/>
    </source>
</evidence>
<evidence type="ECO:0000256" key="4">
    <source>
        <dbReference type="ARBA" id="ARBA00022989"/>
    </source>
</evidence>
<evidence type="ECO:0000313" key="7">
    <source>
        <dbReference type="EMBL" id="PFH03639.1"/>
    </source>
</evidence>
<evidence type="ECO:0000256" key="1">
    <source>
        <dbReference type="ARBA" id="ARBA00004651"/>
    </source>
</evidence>
<comment type="subcellular location">
    <subcellularLocation>
        <location evidence="1">Cell membrane</location>
        <topology evidence="1">Multi-pass membrane protein</topology>
    </subcellularLocation>
</comment>
<dbReference type="EMBL" id="PDBW01000001">
    <property type="protein sequence ID" value="PFH03639.1"/>
    <property type="molecule type" value="Genomic_DNA"/>
</dbReference>
<feature type="transmembrane region" description="Helical" evidence="6">
    <location>
        <begin position="261"/>
        <end position="280"/>
    </location>
</feature>
<keyword evidence="3 6" id="KW-0812">Transmembrane</keyword>
<feature type="transmembrane region" description="Helical" evidence="6">
    <location>
        <begin position="28"/>
        <end position="50"/>
    </location>
</feature>
<evidence type="ECO:0000313" key="8">
    <source>
        <dbReference type="Proteomes" id="UP000223596"/>
    </source>
</evidence>
<proteinExistence type="predicted"/>
<dbReference type="CDD" id="cd06580">
    <property type="entry name" value="TM_PBP1_transp_TpRbsC_like"/>
    <property type="match status" value="1"/>
</dbReference>
<dbReference type="Pfam" id="PF02653">
    <property type="entry name" value="BPD_transp_2"/>
    <property type="match status" value="1"/>
</dbReference>
<evidence type="ECO:0000256" key="3">
    <source>
        <dbReference type="ARBA" id="ARBA00022692"/>
    </source>
</evidence>
<dbReference type="GeneID" id="35803708"/>
<dbReference type="GO" id="GO:0022857">
    <property type="term" value="F:transmembrane transporter activity"/>
    <property type="evidence" value="ECO:0007669"/>
    <property type="project" value="InterPro"/>
</dbReference>
<accession>A0AB36TIG2</accession>
<feature type="transmembrane region" description="Helical" evidence="6">
    <location>
        <begin position="301"/>
        <end position="323"/>
    </location>
</feature>
<keyword evidence="5 6" id="KW-0472">Membrane</keyword>
<dbReference type="Proteomes" id="UP000223596">
    <property type="component" value="Unassembled WGS sequence"/>
</dbReference>
<name>A0AB36TIG2_ACETH</name>
<dbReference type="PANTHER" id="PTHR47089">
    <property type="entry name" value="ABC TRANSPORTER, PERMEASE PROTEIN"/>
    <property type="match status" value="1"/>
</dbReference>
<dbReference type="GO" id="GO:0005886">
    <property type="term" value="C:plasma membrane"/>
    <property type="evidence" value="ECO:0007669"/>
    <property type="project" value="UniProtKB-SubCell"/>
</dbReference>
<dbReference type="InterPro" id="IPR001851">
    <property type="entry name" value="ABC_transp_permease"/>
</dbReference>
<feature type="transmembrane region" description="Helical" evidence="6">
    <location>
        <begin position="213"/>
        <end position="231"/>
    </location>
</feature>
<organism evidence="7 8">
    <name type="scientific">Acetivibrio thermocellus AD2</name>
    <dbReference type="NCBI Taxonomy" id="1138384"/>
    <lineage>
        <taxon>Bacteria</taxon>
        <taxon>Bacillati</taxon>
        <taxon>Bacillota</taxon>
        <taxon>Clostridia</taxon>
        <taxon>Eubacteriales</taxon>
        <taxon>Oscillospiraceae</taxon>
        <taxon>Acetivibrio</taxon>
    </lineage>
</organism>
<protein>
    <submittedName>
        <fullName evidence="7">Laminaribiose ABC transporter membrane protein /nucleoside ABC transporter membrane protein</fullName>
    </submittedName>
</protein>
<dbReference type="PANTHER" id="PTHR47089:SF1">
    <property type="entry name" value="GUANOSINE ABC TRANSPORTER PERMEASE PROTEIN NUPP"/>
    <property type="match status" value="1"/>
</dbReference>
<evidence type="ECO:0000256" key="6">
    <source>
        <dbReference type="SAM" id="Phobius"/>
    </source>
</evidence>
<sequence>MKHKNNQNNKPSQNILKIKAQRLIHQNALYTIIAIFFGFLVGGIFLWAAGFSPIEAYAKLFSSVFSRPKYLIWSVIYATPLIFTGLSVAFSYKMGVFNIGAEGQFVVGSLAALCVGILVDAPPGLHVLLCMLAAVAAGMLWSFLVAVLRVRFGINEVLSFIMFNWIAFYFSNYVVNTAAIHKVGGGEASKDIRESARILLPQSLQNIFQSNKANYGIFLAIIAAIVIWFILTKTTLGYKVQAVGLNPHAAKYGGINSNKTMYIAMSLSGALAALGGAVQLMGNSMRISQFAGQEGFGFQGITVALIASSHPIGCIFSGLFYGAMKYGGSKLNLIDAPTEVVDIIMGTIVLFIAISHVFRYLITRRLKNKEDK</sequence>
<reference evidence="7 8" key="1">
    <citation type="submission" date="2017-09" db="EMBL/GenBank/DDBJ databases">
        <title>Evaluation of Pacific Biosciences Sequencing Technology to Finishing C. thermocellum Genome Sequences.</title>
        <authorList>
            <person name="Brown S."/>
        </authorList>
    </citation>
    <scope>NUCLEOTIDE SEQUENCE [LARGE SCALE GENOMIC DNA]</scope>
    <source>
        <strain evidence="7 8">AD2</strain>
    </source>
</reference>
<evidence type="ECO:0000256" key="5">
    <source>
        <dbReference type="ARBA" id="ARBA00023136"/>
    </source>
</evidence>
<dbReference type="AlphaFoldDB" id="A0AB36TIG2"/>